<comment type="caution">
    <text evidence="9">The sequence shown here is derived from an EMBL/GenBank/DDBJ whole genome shotgun (WGS) entry which is preliminary data.</text>
</comment>
<keyword evidence="5 8" id="KW-0732">Signal</keyword>
<gene>
    <name evidence="9" type="ORF">So717_19110</name>
</gene>
<evidence type="ECO:0000256" key="1">
    <source>
        <dbReference type="ARBA" id="ARBA00004571"/>
    </source>
</evidence>
<dbReference type="Gene3D" id="2.40.160.60">
    <property type="entry name" value="Outer membrane protein transport protein (OMPP1/FadL/TodX)"/>
    <property type="match status" value="1"/>
</dbReference>
<evidence type="ECO:0000313" key="10">
    <source>
        <dbReference type="Proteomes" id="UP000436522"/>
    </source>
</evidence>
<keyword evidence="10" id="KW-1185">Reference proteome</keyword>
<dbReference type="GO" id="GO:0015483">
    <property type="term" value="F:long-chain fatty acid transporting porin activity"/>
    <property type="evidence" value="ECO:0007669"/>
    <property type="project" value="TreeGrafter"/>
</dbReference>
<keyword evidence="3" id="KW-1134">Transmembrane beta strand</keyword>
<keyword evidence="7" id="KW-0998">Cell outer membrane</keyword>
<evidence type="ECO:0000256" key="5">
    <source>
        <dbReference type="ARBA" id="ARBA00022729"/>
    </source>
</evidence>
<proteinExistence type="inferred from homology"/>
<dbReference type="InterPro" id="IPR005017">
    <property type="entry name" value="OMPP1/FadL/TodX"/>
</dbReference>
<dbReference type="OrthoDB" id="6679728at2"/>
<sequence>MKRYLSSVTVLCLAAGGAHAGALDRTGQSVDVLFEEGRYLEFSFTGVSPSLSGTSSGVSGLPNGTGSGDISPSYFQFAGAYKADINDRLSYALILDQPFLAEVDYAAGTGYFAAGSNAEFDSVALTGLLQYNFNSGFSTFGGLRLQSVSANAAIEFPALGLTGYSVDAERDYGVGYVFGVAYEKPEIALRVSLTYNSEVSHSNDVVEGSALGAGRTSVTDFETPQSVNLAFQTGVAPGTLLFGGVRWVDWSDFALTPADYQTLTGGSLLSYEDDVFTYTLGVGRRLNENWSIAASLGYEKTNGSFFTNLGPSDGQESIGLAAIYTQGNMKITTGIRYIRIGDTVTRAGPVAPAARFEGNDAIALGVRVGYSF</sequence>
<dbReference type="GO" id="GO:0009279">
    <property type="term" value="C:cell outer membrane"/>
    <property type="evidence" value="ECO:0007669"/>
    <property type="project" value="UniProtKB-SubCell"/>
</dbReference>
<dbReference type="AlphaFoldDB" id="A0A640VNX6"/>
<dbReference type="RefSeq" id="WP_159976611.1">
    <property type="nucleotide sequence ID" value="NZ_BLIV01000003.1"/>
</dbReference>
<evidence type="ECO:0000256" key="4">
    <source>
        <dbReference type="ARBA" id="ARBA00022692"/>
    </source>
</evidence>
<comment type="subcellular location">
    <subcellularLocation>
        <location evidence="1">Cell outer membrane</location>
        <topology evidence="1">Multi-pass membrane protein</topology>
    </subcellularLocation>
</comment>
<evidence type="ECO:0000313" key="9">
    <source>
        <dbReference type="EMBL" id="GFE50158.1"/>
    </source>
</evidence>
<dbReference type="Proteomes" id="UP000436522">
    <property type="component" value="Unassembled WGS sequence"/>
</dbReference>
<evidence type="ECO:0000256" key="2">
    <source>
        <dbReference type="ARBA" id="ARBA00008163"/>
    </source>
</evidence>
<feature type="signal peptide" evidence="8">
    <location>
        <begin position="1"/>
        <end position="20"/>
    </location>
</feature>
<keyword evidence="6" id="KW-0472">Membrane</keyword>
<feature type="chain" id="PRO_5024928128" evidence="8">
    <location>
        <begin position="21"/>
        <end position="372"/>
    </location>
</feature>
<name>A0A640VNX6_9RHOB</name>
<evidence type="ECO:0000256" key="7">
    <source>
        <dbReference type="ARBA" id="ARBA00023237"/>
    </source>
</evidence>
<evidence type="ECO:0000256" key="3">
    <source>
        <dbReference type="ARBA" id="ARBA00022452"/>
    </source>
</evidence>
<evidence type="ECO:0000256" key="6">
    <source>
        <dbReference type="ARBA" id="ARBA00023136"/>
    </source>
</evidence>
<dbReference type="PANTHER" id="PTHR35093:SF8">
    <property type="entry name" value="OUTER MEMBRANE PROTEIN NMB0088-RELATED"/>
    <property type="match status" value="1"/>
</dbReference>
<dbReference type="SUPFAM" id="SSF56935">
    <property type="entry name" value="Porins"/>
    <property type="match status" value="1"/>
</dbReference>
<reference evidence="9 10" key="1">
    <citation type="submission" date="2019-12" db="EMBL/GenBank/DDBJ databases">
        <title>Roseobacter cerasinus sp. nov., isolated from seawater around aquaculture.</title>
        <authorList>
            <person name="Muramatsu S."/>
            <person name="Takabe Y."/>
            <person name="Mori K."/>
            <person name="Takaichi S."/>
            <person name="Hanada S."/>
        </authorList>
    </citation>
    <scope>NUCLEOTIDE SEQUENCE [LARGE SCALE GENOMIC DNA]</scope>
    <source>
        <strain evidence="9 10">AI77</strain>
    </source>
</reference>
<keyword evidence="4" id="KW-0812">Transmembrane</keyword>
<dbReference type="EMBL" id="BLIV01000003">
    <property type="protein sequence ID" value="GFE50158.1"/>
    <property type="molecule type" value="Genomic_DNA"/>
</dbReference>
<accession>A0A640VNX6</accession>
<dbReference type="Pfam" id="PF03349">
    <property type="entry name" value="Toluene_X"/>
    <property type="match status" value="1"/>
</dbReference>
<comment type="similarity">
    <text evidence="2">Belongs to the OmpP1/FadL family.</text>
</comment>
<organism evidence="9 10">
    <name type="scientific">Roseobacter cerasinus</name>
    <dbReference type="NCBI Taxonomy" id="2602289"/>
    <lineage>
        <taxon>Bacteria</taxon>
        <taxon>Pseudomonadati</taxon>
        <taxon>Pseudomonadota</taxon>
        <taxon>Alphaproteobacteria</taxon>
        <taxon>Rhodobacterales</taxon>
        <taxon>Roseobacteraceae</taxon>
        <taxon>Roseobacter</taxon>
    </lineage>
</organism>
<dbReference type="PANTHER" id="PTHR35093">
    <property type="entry name" value="OUTER MEMBRANE PROTEIN NMB0088-RELATED"/>
    <property type="match status" value="1"/>
</dbReference>
<protein>
    <submittedName>
        <fullName evidence="9">Membrane protein</fullName>
    </submittedName>
</protein>
<evidence type="ECO:0000256" key="8">
    <source>
        <dbReference type="SAM" id="SignalP"/>
    </source>
</evidence>